<dbReference type="Proteomes" id="UP000198662">
    <property type="component" value="Unassembled WGS sequence"/>
</dbReference>
<feature type="transmembrane region" description="Helical" evidence="2">
    <location>
        <begin position="79"/>
        <end position="99"/>
    </location>
</feature>
<evidence type="ECO:0000313" key="3">
    <source>
        <dbReference type="EMBL" id="SDK57083.1"/>
    </source>
</evidence>
<evidence type="ECO:0000313" key="4">
    <source>
        <dbReference type="Proteomes" id="UP000198662"/>
    </source>
</evidence>
<dbReference type="RefSeq" id="WP_091042471.1">
    <property type="nucleotide sequence ID" value="NZ_FNGF01000001.1"/>
</dbReference>
<gene>
    <name evidence="3" type="ORF">SAMN05216298_0594</name>
</gene>
<dbReference type="AlphaFoldDB" id="A0A1G9CZR9"/>
<dbReference type="STRING" id="380244.SAMN05216298_0594"/>
<protein>
    <submittedName>
        <fullName evidence="3">Uncharacterized protein</fullName>
    </submittedName>
</protein>
<keyword evidence="2" id="KW-1133">Transmembrane helix</keyword>
<dbReference type="EMBL" id="FNGF01000001">
    <property type="protein sequence ID" value="SDK57083.1"/>
    <property type="molecule type" value="Genomic_DNA"/>
</dbReference>
<dbReference type="SUPFAM" id="SSF81995">
    <property type="entry name" value="beta-sandwich domain of Sec23/24"/>
    <property type="match status" value="1"/>
</dbReference>
<accession>A0A1G9CZR9</accession>
<evidence type="ECO:0000256" key="1">
    <source>
        <dbReference type="SAM" id="MobiDB-lite"/>
    </source>
</evidence>
<keyword evidence="4" id="KW-1185">Reference proteome</keyword>
<organism evidence="3 4">
    <name type="scientific">Glycomyces sambucus</name>
    <dbReference type="NCBI Taxonomy" id="380244"/>
    <lineage>
        <taxon>Bacteria</taxon>
        <taxon>Bacillati</taxon>
        <taxon>Actinomycetota</taxon>
        <taxon>Actinomycetes</taxon>
        <taxon>Glycomycetales</taxon>
        <taxon>Glycomycetaceae</taxon>
        <taxon>Glycomyces</taxon>
    </lineage>
</organism>
<evidence type="ECO:0000256" key="2">
    <source>
        <dbReference type="SAM" id="Phobius"/>
    </source>
</evidence>
<feature type="region of interest" description="Disordered" evidence="1">
    <location>
        <begin position="1"/>
        <end position="73"/>
    </location>
</feature>
<keyword evidence="2" id="KW-0472">Membrane</keyword>
<keyword evidence="2" id="KW-0812">Transmembrane</keyword>
<name>A0A1G9CZR9_9ACTN</name>
<sequence length="313" mass="32446">MTYPPPPGYGQQPQQPGYPQQQPGGYAPQPQQPGYGQPSQPPGYGQQPGYPPPPGTPGGPYGAPPPMPPSGGGGGGGGLVWKIVPAILVVLGLGIWFVIRLVANDGDAGNALDDITDSDTSASVAEGDCLIEDLTSTTTSTDTDPTAGLTAECDAAESYWTVNKVVDDPDLRADSLGELEDYVGVETECGAVALRGAFGEVWQSYFYVYDWDGGKVDYLLCLTAIEKENANGALPVTPTTGDCTDGDGLKIDCSAAGALYIVEETEAYDPPVEEASWDYTTALGGCPNSGYYATSLMGGDGLIWGAYCSSDNA</sequence>
<reference evidence="4" key="1">
    <citation type="submission" date="2016-10" db="EMBL/GenBank/DDBJ databases">
        <authorList>
            <person name="Varghese N."/>
            <person name="Submissions S."/>
        </authorList>
    </citation>
    <scope>NUCLEOTIDE SEQUENCE [LARGE SCALE GENOMIC DNA]</scope>
    <source>
        <strain evidence="4">CGMCC 4.3147</strain>
    </source>
</reference>
<feature type="compositionally biased region" description="Low complexity" evidence="1">
    <location>
        <begin position="9"/>
        <end position="48"/>
    </location>
</feature>
<dbReference type="OrthoDB" id="5190081at2"/>
<proteinExistence type="predicted"/>
<feature type="compositionally biased region" description="Pro residues" evidence="1">
    <location>
        <begin position="49"/>
        <end position="69"/>
    </location>
</feature>